<dbReference type="GO" id="GO:0005615">
    <property type="term" value="C:extracellular space"/>
    <property type="evidence" value="ECO:0007669"/>
    <property type="project" value="TreeGrafter"/>
</dbReference>
<dbReference type="InParanoid" id="A0A3P8USV2"/>
<dbReference type="Ensembl" id="ENSCSET00000003840.1">
    <property type="protein sequence ID" value="ENSCSEP00000003791.1"/>
    <property type="gene ID" value="ENSCSEG00000002474.1"/>
</dbReference>
<dbReference type="OMA" id="VKNHTDC"/>
<dbReference type="FunCoup" id="A0A3P8USV2">
    <property type="interactions" value="1512"/>
</dbReference>
<dbReference type="Proteomes" id="UP000265120">
    <property type="component" value="Chromosome 1"/>
</dbReference>
<evidence type="ECO:0000256" key="7">
    <source>
        <dbReference type="RuleBase" id="RU362129"/>
    </source>
</evidence>
<dbReference type="InterPro" id="IPR029034">
    <property type="entry name" value="Cystine-knot_cytokine"/>
</dbReference>
<protein>
    <recommendedName>
        <fullName evidence="7">Glycoprotein hormones alpha chain</fullName>
    </recommendedName>
</protein>
<comment type="subcellular location">
    <subcellularLocation>
        <location evidence="1 7">Secreted</location>
    </subcellularLocation>
</comment>
<dbReference type="PROSITE" id="PS00779">
    <property type="entry name" value="GLYCO_HORMONE_ALPHA_1"/>
    <property type="match status" value="1"/>
</dbReference>
<dbReference type="PROSITE" id="PS50277">
    <property type="entry name" value="GLYCO_HORMONE_ALPHA_3"/>
    <property type="match status" value="1"/>
</dbReference>
<dbReference type="PRINTS" id="PR00274">
    <property type="entry name" value="GLYCOHORMONE"/>
</dbReference>
<organism evidence="8 9">
    <name type="scientific">Cynoglossus semilaevis</name>
    <name type="common">Tongue sole</name>
    <dbReference type="NCBI Taxonomy" id="244447"/>
    <lineage>
        <taxon>Eukaryota</taxon>
        <taxon>Metazoa</taxon>
        <taxon>Chordata</taxon>
        <taxon>Craniata</taxon>
        <taxon>Vertebrata</taxon>
        <taxon>Euteleostomi</taxon>
        <taxon>Actinopterygii</taxon>
        <taxon>Neopterygii</taxon>
        <taxon>Teleostei</taxon>
        <taxon>Neoteleostei</taxon>
        <taxon>Acanthomorphata</taxon>
        <taxon>Carangaria</taxon>
        <taxon>Pleuronectiformes</taxon>
        <taxon>Pleuronectoidei</taxon>
        <taxon>Cynoglossidae</taxon>
        <taxon>Cynoglossinae</taxon>
        <taxon>Cynoglossus</taxon>
    </lineage>
</organism>
<dbReference type="PROSITE" id="PS00780">
    <property type="entry name" value="GLYCO_HORMONE_ALPHA_2"/>
    <property type="match status" value="1"/>
</dbReference>
<evidence type="ECO:0000256" key="3">
    <source>
        <dbReference type="ARBA" id="ARBA00022525"/>
    </source>
</evidence>
<name>A0A3P8USV2_CYNSE</name>
<reference evidence="8" key="2">
    <citation type="submission" date="2025-08" db="UniProtKB">
        <authorList>
            <consortium name="Ensembl"/>
        </authorList>
    </citation>
    <scope>IDENTIFICATION</scope>
</reference>
<reference evidence="8" key="3">
    <citation type="submission" date="2025-09" db="UniProtKB">
        <authorList>
            <consortium name="Ensembl"/>
        </authorList>
    </citation>
    <scope>IDENTIFICATION</scope>
</reference>
<dbReference type="SUPFAM" id="SSF57501">
    <property type="entry name" value="Cystine-knot cytokines"/>
    <property type="match status" value="1"/>
</dbReference>
<evidence type="ECO:0000256" key="1">
    <source>
        <dbReference type="ARBA" id="ARBA00004613"/>
    </source>
</evidence>
<evidence type="ECO:0000313" key="8">
    <source>
        <dbReference type="Ensembl" id="ENSCSEP00000003791.1"/>
    </source>
</evidence>
<dbReference type="Pfam" id="PF00236">
    <property type="entry name" value="Hormone_6"/>
    <property type="match status" value="1"/>
</dbReference>
<dbReference type="GO" id="GO:0016914">
    <property type="term" value="C:follicle-stimulating hormone complex"/>
    <property type="evidence" value="ECO:0007669"/>
    <property type="project" value="TreeGrafter"/>
</dbReference>
<dbReference type="GeneTree" id="ENSGT00390000012242"/>
<evidence type="ECO:0000313" key="9">
    <source>
        <dbReference type="Proteomes" id="UP000265120"/>
    </source>
</evidence>
<dbReference type="Gene3D" id="2.10.90.10">
    <property type="entry name" value="Cystine-knot cytokines"/>
    <property type="match status" value="1"/>
</dbReference>
<comment type="similarity">
    <text evidence="2 7">Belongs to the glycoprotein hormones subunit alpha family.</text>
</comment>
<sequence length="139" mass="15183">MSPVPGVLYRRTMEGKATAASTMGSVKSATLSLLLLTFSLYVADSYHSKDLQKLGCESCTLGKNDLFSLYGPVYQCQGCCFSRAFPTPLTTLETMESRKNITSEATCCVARSSYEVVVAGIVVRNHTDCHCSTCKYHKI</sequence>
<dbReference type="STRING" id="244447.ENSCSEP00000003791"/>
<keyword evidence="9" id="KW-1185">Reference proteome</keyword>
<accession>A0A3P8USV2</accession>
<comment type="subunit">
    <text evidence="7">Heterodimer of an alpha and a beta chain.</text>
</comment>
<keyword evidence="6 7" id="KW-0325">Glycoprotein</keyword>
<dbReference type="PANTHER" id="PTHR11509:SF0">
    <property type="entry name" value="GLYCOPROTEIN HORMONES ALPHA CHAIN"/>
    <property type="match status" value="1"/>
</dbReference>
<dbReference type="GO" id="GO:0010893">
    <property type="term" value="P:positive regulation of steroid biosynthetic process"/>
    <property type="evidence" value="ECO:0007669"/>
    <property type="project" value="TreeGrafter"/>
</dbReference>
<evidence type="ECO:0000256" key="4">
    <source>
        <dbReference type="ARBA" id="ARBA00022702"/>
    </source>
</evidence>
<dbReference type="GO" id="GO:0006590">
    <property type="term" value="P:thyroid hormone generation"/>
    <property type="evidence" value="ECO:0007669"/>
    <property type="project" value="TreeGrafter"/>
</dbReference>
<reference evidence="8 9" key="1">
    <citation type="journal article" date="2014" name="Nat. Genet.">
        <title>Whole-genome sequence of a flatfish provides insights into ZW sex chromosome evolution and adaptation to a benthic lifestyle.</title>
        <authorList>
            <person name="Chen S."/>
            <person name="Zhang G."/>
            <person name="Shao C."/>
            <person name="Huang Q."/>
            <person name="Liu G."/>
            <person name="Zhang P."/>
            <person name="Song W."/>
            <person name="An N."/>
            <person name="Chalopin D."/>
            <person name="Volff J.N."/>
            <person name="Hong Y."/>
            <person name="Li Q."/>
            <person name="Sha Z."/>
            <person name="Zhou H."/>
            <person name="Xie M."/>
            <person name="Yu Q."/>
            <person name="Liu Y."/>
            <person name="Xiang H."/>
            <person name="Wang N."/>
            <person name="Wu K."/>
            <person name="Yang C."/>
            <person name="Zhou Q."/>
            <person name="Liao X."/>
            <person name="Yang L."/>
            <person name="Hu Q."/>
            <person name="Zhang J."/>
            <person name="Meng L."/>
            <person name="Jin L."/>
            <person name="Tian Y."/>
            <person name="Lian J."/>
            <person name="Yang J."/>
            <person name="Miao G."/>
            <person name="Liu S."/>
            <person name="Liang Z."/>
            <person name="Yan F."/>
            <person name="Li Y."/>
            <person name="Sun B."/>
            <person name="Zhang H."/>
            <person name="Zhang J."/>
            <person name="Zhu Y."/>
            <person name="Du M."/>
            <person name="Zhao Y."/>
            <person name="Schartl M."/>
            <person name="Tang Q."/>
            <person name="Wang J."/>
        </authorList>
    </citation>
    <scope>NUCLEOTIDE SEQUENCE</scope>
</reference>
<dbReference type="InterPro" id="IPR000476">
    <property type="entry name" value="Glyco_hormone"/>
</dbReference>
<keyword evidence="3 7" id="KW-0964">Secreted</keyword>
<evidence type="ECO:0000256" key="2">
    <source>
        <dbReference type="ARBA" id="ARBA00009128"/>
    </source>
</evidence>
<dbReference type="AlphaFoldDB" id="A0A3P8USV2"/>
<evidence type="ECO:0000256" key="6">
    <source>
        <dbReference type="ARBA" id="ARBA00023180"/>
    </source>
</evidence>
<dbReference type="PANTHER" id="PTHR11509">
    <property type="entry name" value="GLYCOPROTEIN HORMONE ALPHA CHAIN"/>
    <property type="match status" value="1"/>
</dbReference>
<keyword evidence="5" id="KW-1015">Disulfide bond</keyword>
<dbReference type="GO" id="GO:0016913">
    <property type="term" value="F:follicle-stimulating hormone activity"/>
    <property type="evidence" value="ECO:0007669"/>
    <property type="project" value="TreeGrafter"/>
</dbReference>
<proteinExistence type="inferred from homology"/>
<evidence type="ECO:0000256" key="5">
    <source>
        <dbReference type="ARBA" id="ARBA00023157"/>
    </source>
</evidence>
<keyword evidence="4 7" id="KW-0372">Hormone</keyword>
<dbReference type="SMART" id="SM00067">
    <property type="entry name" value="GHA"/>
    <property type="match status" value="1"/>
</dbReference>